<gene>
    <name evidence="1" type="ORF">ACFSDE_19645</name>
</gene>
<keyword evidence="2" id="KW-1185">Reference proteome</keyword>
<dbReference type="EMBL" id="JBHUGD010000004">
    <property type="protein sequence ID" value="MFD1949027.1"/>
    <property type="molecule type" value="Genomic_DNA"/>
</dbReference>
<comment type="caution">
    <text evidence="1">The sequence shown here is derived from an EMBL/GenBank/DDBJ whole genome shotgun (WGS) entry which is preliminary data.</text>
</comment>
<name>A0ABW4TTY2_9ACTN</name>
<reference evidence="2" key="1">
    <citation type="journal article" date="2019" name="Int. J. Syst. Evol. Microbiol.">
        <title>The Global Catalogue of Microorganisms (GCM) 10K type strain sequencing project: providing services to taxonomists for standard genome sequencing and annotation.</title>
        <authorList>
            <consortium name="The Broad Institute Genomics Platform"/>
            <consortium name="The Broad Institute Genome Sequencing Center for Infectious Disease"/>
            <person name="Wu L."/>
            <person name="Ma J."/>
        </authorList>
    </citation>
    <scope>NUCLEOTIDE SEQUENCE [LARGE SCALE GENOMIC DNA]</scope>
    <source>
        <strain evidence="2">CGMCC 1.12477</strain>
    </source>
</reference>
<evidence type="ECO:0000313" key="2">
    <source>
        <dbReference type="Proteomes" id="UP001597351"/>
    </source>
</evidence>
<organism evidence="1 2">
    <name type="scientific">Nocardioides aestuarii</name>
    <dbReference type="NCBI Taxonomy" id="252231"/>
    <lineage>
        <taxon>Bacteria</taxon>
        <taxon>Bacillati</taxon>
        <taxon>Actinomycetota</taxon>
        <taxon>Actinomycetes</taxon>
        <taxon>Propionibacteriales</taxon>
        <taxon>Nocardioidaceae</taxon>
        <taxon>Nocardioides</taxon>
    </lineage>
</organism>
<dbReference type="PANTHER" id="PTHR40630:SF1">
    <property type="entry name" value="DNA-BINDING PROTEIN"/>
    <property type="match status" value="1"/>
</dbReference>
<dbReference type="Pfam" id="PF11338">
    <property type="entry name" value="DUF3140"/>
    <property type="match status" value="1"/>
</dbReference>
<dbReference type="RefSeq" id="WP_343921230.1">
    <property type="nucleotide sequence ID" value="NZ_BAAAJT010000003.1"/>
</dbReference>
<proteinExistence type="predicted"/>
<dbReference type="PANTHER" id="PTHR40630">
    <property type="entry name" value="POSSIBLE DNA-BINDING PROTEIN"/>
    <property type="match status" value="1"/>
</dbReference>
<protein>
    <submittedName>
        <fullName evidence="1">DUF3140 domain-containing protein</fullName>
    </submittedName>
</protein>
<dbReference type="Proteomes" id="UP001597351">
    <property type="component" value="Unassembled WGS sequence"/>
</dbReference>
<evidence type="ECO:0000313" key="1">
    <source>
        <dbReference type="EMBL" id="MFD1949027.1"/>
    </source>
</evidence>
<sequence length="110" mass="12242">MADSIVTDELWQEFHDAVNMSSRELADWLRERGAGIDTEEVPDRAGPAVGRQVLDILGRRRVDVTRADAIVMAGVVQRVHDQRGADAVPRAGDAAWRHSLMDFGHDPLRD</sequence>
<dbReference type="InterPro" id="IPR021487">
    <property type="entry name" value="DUF3140"/>
</dbReference>
<accession>A0ABW4TTY2</accession>